<sequence>MHLRLCLCLFLSLLALVQGQSSQSQQQSQSQNARLTTILSASVTLGPNRQESTVTVSIVSTIAGPQQSGSPGRNSTSGNSTTSGNNTASASASSSSPTSPLPTAPNEVDGGGRIGAPIPGAKAGGGIYGPNDDYIAAGSRIGQNTVLIGLIGFMVGGGLILL</sequence>
<feature type="compositionally biased region" description="Low complexity" evidence="1">
    <location>
        <begin position="68"/>
        <end position="98"/>
    </location>
</feature>
<reference evidence="4" key="1">
    <citation type="submission" date="2024-06" db="EMBL/GenBank/DDBJ databases">
        <title>Multi-omics analyses provide insights into the biosynthesis of the anticancer antibiotic pleurotin in Hohenbuehelia grisea.</title>
        <authorList>
            <person name="Weaver J.A."/>
            <person name="Alberti F."/>
        </authorList>
    </citation>
    <scope>NUCLEOTIDE SEQUENCE [LARGE SCALE GENOMIC DNA]</scope>
    <source>
        <strain evidence="4">T-177</strain>
    </source>
</reference>
<evidence type="ECO:0000313" key="3">
    <source>
        <dbReference type="EMBL" id="KAL0951151.1"/>
    </source>
</evidence>
<keyword evidence="4" id="KW-1185">Reference proteome</keyword>
<comment type="caution">
    <text evidence="3">The sequence shown here is derived from an EMBL/GenBank/DDBJ whole genome shotgun (WGS) entry which is preliminary data.</text>
</comment>
<dbReference type="EMBL" id="JASNQZ010000011">
    <property type="protein sequence ID" value="KAL0951151.1"/>
    <property type="molecule type" value="Genomic_DNA"/>
</dbReference>
<gene>
    <name evidence="3" type="ORF">HGRIS_007885</name>
</gene>
<organism evidence="3 4">
    <name type="scientific">Hohenbuehelia grisea</name>
    <dbReference type="NCBI Taxonomy" id="104357"/>
    <lineage>
        <taxon>Eukaryota</taxon>
        <taxon>Fungi</taxon>
        <taxon>Dikarya</taxon>
        <taxon>Basidiomycota</taxon>
        <taxon>Agaricomycotina</taxon>
        <taxon>Agaricomycetes</taxon>
        <taxon>Agaricomycetidae</taxon>
        <taxon>Agaricales</taxon>
        <taxon>Pleurotineae</taxon>
        <taxon>Pleurotaceae</taxon>
        <taxon>Hohenbuehelia</taxon>
    </lineage>
</organism>
<accession>A0ABR3J675</accession>
<feature type="region of interest" description="Disordered" evidence="1">
    <location>
        <begin position="59"/>
        <end position="117"/>
    </location>
</feature>
<evidence type="ECO:0000313" key="4">
    <source>
        <dbReference type="Proteomes" id="UP001556367"/>
    </source>
</evidence>
<feature type="signal peptide" evidence="2">
    <location>
        <begin position="1"/>
        <end position="19"/>
    </location>
</feature>
<evidence type="ECO:0000256" key="2">
    <source>
        <dbReference type="SAM" id="SignalP"/>
    </source>
</evidence>
<dbReference type="Proteomes" id="UP001556367">
    <property type="component" value="Unassembled WGS sequence"/>
</dbReference>
<protein>
    <submittedName>
        <fullName evidence="3">Uncharacterized protein</fullName>
    </submittedName>
</protein>
<proteinExistence type="predicted"/>
<name>A0ABR3J675_9AGAR</name>
<evidence type="ECO:0000256" key="1">
    <source>
        <dbReference type="SAM" id="MobiDB-lite"/>
    </source>
</evidence>
<feature type="chain" id="PRO_5047208022" evidence="2">
    <location>
        <begin position="20"/>
        <end position="162"/>
    </location>
</feature>
<keyword evidence="2" id="KW-0732">Signal</keyword>